<sequence length="133" mass="13423">MATGSNVGWDYPFKAAGSLANAQYQGVYASANDTVNLPTGAVSPCVGVLQNKPAAAGRGATVRIAGQTKIMCGGTLTAGQTFYMAASGWFVKTVSGYQPTGLCIKGANSGYPGEGLIFPSYLISVSSAQTGQG</sequence>
<name>A0A6H1ZFL3_9ZZZZ</name>
<dbReference type="EMBL" id="MT144625">
    <property type="protein sequence ID" value="QJH95661.1"/>
    <property type="molecule type" value="Genomic_DNA"/>
</dbReference>
<organism evidence="1">
    <name type="scientific">viral metagenome</name>
    <dbReference type="NCBI Taxonomy" id="1070528"/>
    <lineage>
        <taxon>unclassified sequences</taxon>
        <taxon>metagenomes</taxon>
        <taxon>organismal metagenomes</taxon>
    </lineage>
</organism>
<evidence type="ECO:0000313" key="3">
    <source>
        <dbReference type="EMBL" id="QJH95661.1"/>
    </source>
</evidence>
<reference evidence="1" key="1">
    <citation type="submission" date="2020-03" db="EMBL/GenBank/DDBJ databases">
        <title>The deep terrestrial virosphere.</title>
        <authorList>
            <person name="Holmfeldt K."/>
            <person name="Nilsson E."/>
            <person name="Simone D."/>
            <person name="Lopez-Fernandez M."/>
            <person name="Wu X."/>
            <person name="de Brujin I."/>
            <person name="Lundin D."/>
            <person name="Andersson A."/>
            <person name="Bertilsson S."/>
            <person name="Dopson M."/>
        </authorList>
    </citation>
    <scope>NUCLEOTIDE SEQUENCE</scope>
    <source>
        <strain evidence="2">MM415B02076</strain>
        <strain evidence="1">TM448A00389</strain>
        <strain evidence="3">TM448B00492</strain>
    </source>
</reference>
<gene>
    <name evidence="2" type="ORF">MM415B02076_0004</name>
    <name evidence="1" type="ORF">TM448A00389_0007</name>
    <name evidence="3" type="ORF">TM448B00492_0020</name>
</gene>
<protein>
    <submittedName>
        <fullName evidence="1">Uncharacterized protein</fullName>
    </submittedName>
</protein>
<evidence type="ECO:0000313" key="1">
    <source>
        <dbReference type="EMBL" id="QJA46344.1"/>
    </source>
</evidence>
<dbReference type="EMBL" id="MT142637">
    <property type="protein sequence ID" value="QJA86473.1"/>
    <property type="molecule type" value="Genomic_DNA"/>
</dbReference>
<dbReference type="AlphaFoldDB" id="A0A6H1ZFL3"/>
<dbReference type="EMBL" id="MT144008">
    <property type="protein sequence ID" value="QJA46344.1"/>
    <property type="molecule type" value="Genomic_DNA"/>
</dbReference>
<proteinExistence type="predicted"/>
<evidence type="ECO:0000313" key="2">
    <source>
        <dbReference type="EMBL" id="QJA86473.1"/>
    </source>
</evidence>
<accession>A0A6H1ZFL3</accession>